<evidence type="ECO:0000256" key="1">
    <source>
        <dbReference type="SAM" id="SignalP"/>
    </source>
</evidence>
<keyword evidence="3" id="KW-1185">Reference proteome</keyword>
<dbReference type="Proteomes" id="UP000070224">
    <property type="component" value="Unassembled WGS sequence"/>
</dbReference>
<dbReference type="AlphaFoldDB" id="A0A134B9S8"/>
<evidence type="ECO:0008006" key="4">
    <source>
        <dbReference type="Google" id="ProtNLM"/>
    </source>
</evidence>
<dbReference type="RefSeq" id="WP_082713148.1">
    <property type="nucleotide sequence ID" value="NZ_KQ960437.1"/>
</dbReference>
<evidence type="ECO:0000313" key="3">
    <source>
        <dbReference type="Proteomes" id="UP000070224"/>
    </source>
</evidence>
<evidence type="ECO:0000313" key="2">
    <source>
        <dbReference type="EMBL" id="KXB76706.1"/>
    </source>
</evidence>
<proteinExistence type="predicted"/>
<feature type="signal peptide" evidence="1">
    <location>
        <begin position="1"/>
        <end position="19"/>
    </location>
</feature>
<keyword evidence="1" id="KW-0732">Signal</keyword>
<organism evidence="2 3">
    <name type="scientific">Porphyromonas somerae</name>
    <dbReference type="NCBI Taxonomy" id="322095"/>
    <lineage>
        <taxon>Bacteria</taxon>
        <taxon>Pseudomonadati</taxon>
        <taxon>Bacteroidota</taxon>
        <taxon>Bacteroidia</taxon>
        <taxon>Bacteroidales</taxon>
        <taxon>Porphyromonadaceae</taxon>
        <taxon>Porphyromonas</taxon>
    </lineage>
</organism>
<dbReference type="OrthoDB" id="1118958at2"/>
<dbReference type="PATRIC" id="fig|322095.3.peg.804"/>
<dbReference type="EMBL" id="LSDK01000057">
    <property type="protein sequence ID" value="KXB76706.1"/>
    <property type="molecule type" value="Genomic_DNA"/>
</dbReference>
<accession>A0A134B9S8</accession>
<protein>
    <recommendedName>
        <fullName evidence="4">Outer membrane insertion signal domain protein</fullName>
    </recommendedName>
</protein>
<dbReference type="STRING" id="322095.HMPREF3185_00817"/>
<feature type="chain" id="PRO_5007462168" description="Outer membrane insertion signal domain protein" evidence="1">
    <location>
        <begin position="20"/>
        <end position="264"/>
    </location>
</feature>
<gene>
    <name evidence="2" type="ORF">HMPREF3185_00817</name>
</gene>
<sequence length="264" mass="29316">MRKTLTALMLSLSTLPVLAQEAPKPDPTQLYSLLDGRTIVKIDPLSVAVGKLNLQVERLLAHGVSAQLGLYFTPEGATGTQSGAFHFQSYALSNSAILSPEQPRYIAISPQIRWYLNGGLGHGFYIQAHYRLQHSDFTRQHIHAQHKVVDDKMQYISVDYDGQATTHSYGLSIGAQWLFGRRKNIVLDWHILGVGRGFTRGSLTGTYTPAVSHAEVEKALRQDIPRDMTDAVFTFDATQPQVKVSKIKQASDIFDMGVSIGFRF</sequence>
<name>A0A134B9S8_9PORP</name>
<comment type="caution">
    <text evidence="2">The sequence shown here is derived from an EMBL/GenBank/DDBJ whole genome shotgun (WGS) entry which is preliminary data.</text>
</comment>
<reference evidence="3" key="1">
    <citation type="submission" date="2016-01" db="EMBL/GenBank/DDBJ databases">
        <authorList>
            <person name="Mitreva M."/>
            <person name="Pepin K.H."/>
            <person name="Mihindukulasuriya K.A."/>
            <person name="Fulton R."/>
            <person name="Fronick C."/>
            <person name="O'Laughlin M."/>
            <person name="Miner T."/>
            <person name="Herter B."/>
            <person name="Rosa B.A."/>
            <person name="Cordes M."/>
            <person name="Tomlinson C."/>
            <person name="Wollam A."/>
            <person name="Palsikar V.B."/>
            <person name="Mardis E.R."/>
            <person name="Wilson R.K."/>
        </authorList>
    </citation>
    <scope>NUCLEOTIDE SEQUENCE [LARGE SCALE GENOMIC DNA]</scope>
    <source>
        <strain evidence="3">KA00683</strain>
    </source>
</reference>